<evidence type="ECO:0000313" key="1">
    <source>
        <dbReference type="EMBL" id="CAD8265254.1"/>
    </source>
</evidence>
<accession>A0A7R9UG48</accession>
<proteinExistence type="predicted"/>
<sequence>MGRTVAGAIMAPEPWEVELSGLGAGPALELSSGDALAALAFGAEEIRNFCILLTRTALRETLVLPVLRRTGAVEKEMEALWTPVTQALGLEDTANGTVRPDAQALSEAFKRRFTQAAPWEREDAEQLVGCVFHVLDTGTEEKEKAGSLKPTQVYSRMYNQFYQALVVAGCTLDGSDTALVARDYNICFSMGDILVGPEDEGPPSKTQFLNSLANNVARVLINGAEEDGILMAERLKEQRDTFLRDYQLGDFADTRIDKSTTESDSVWFYDAMIDLCETGMATAIAQEEAARARSFCWANALQRLLGLLVQEMGLRLEGAESIEDPIFTRFVSWESQLRRNITSNYGWNKHPRDLQGTWSLSSFTTSYARTSQSSAEQQIGDASTMRLVFEADGKGTVSMSSGTNQPFAWSLSPGPTHLDTCNIRISTQDDSADLFFTGYIDRGQRLETKFSKRPVLMSGRVTRRRRDGTGVARPMGRFSLTQNRG</sequence>
<reference evidence="1" key="1">
    <citation type="submission" date="2021-01" db="EMBL/GenBank/DDBJ databases">
        <authorList>
            <person name="Corre E."/>
            <person name="Pelletier E."/>
            <person name="Niang G."/>
            <person name="Scheremetjew M."/>
            <person name="Finn R."/>
            <person name="Kale V."/>
            <person name="Holt S."/>
            <person name="Cochrane G."/>
            <person name="Meng A."/>
            <person name="Brown T."/>
            <person name="Cohen L."/>
        </authorList>
    </citation>
    <scope>NUCLEOTIDE SEQUENCE</scope>
    <source>
        <strain evidence="1">CCMP2078</strain>
    </source>
</reference>
<organism evidence="1">
    <name type="scientific">Pinguiococcus pyrenoidosus</name>
    <dbReference type="NCBI Taxonomy" id="172671"/>
    <lineage>
        <taxon>Eukaryota</taxon>
        <taxon>Sar</taxon>
        <taxon>Stramenopiles</taxon>
        <taxon>Ochrophyta</taxon>
        <taxon>Pinguiophyceae</taxon>
        <taxon>Pinguiochrysidales</taxon>
        <taxon>Pinguiochrysidaceae</taxon>
        <taxon>Pinguiococcus</taxon>
    </lineage>
</organism>
<gene>
    <name evidence="1" type="ORF">PPYR1160_LOCUS14757</name>
</gene>
<name>A0A7R9UG48_9STRA</name>
<dbReference type="AlphaFoldDB" id="A0A7R9UG48"/>
<protein>
    <submittedName>
        <fullName evidence="1">Uncharacterized protein</fullName>
    </submittedName>
</protein>
<dbReference type="EMBL" id="HBEA01019434">
    <property type="protein sequence ID" value="CAD8265254.1"/>
    <property type="molecule type" value="Transcribed_RNA"/>
</dbReference>